<dbReference type="RefSeq" id="WP_068375827.1">
    <property type="nucleotide sequence ID" value="NZ_LSNE01000005.1"/>
</dbReference>
<protein>
    <submittedName>
        <fullName evidence="5">Phosphoglycolate phosphatase</fullName>
    </submittedName>
</protein>
<keyword evidence="4" id="KW-0119">Carbohydrate metabolism</keyword>
<dbReference type="SFLD" id="SFLDG01129">
    <property type="entry name" value="C1.5:_HAD__Beta-PGM__Phosphata"/>
    <property type="match status" value="1"/>
</dbReference>
<dbReference type="InterPro" id="IPR023198">
    <property type="entry name" value="PGP-like_dom2"/>
</dbReference>
<dbReference type="GO" id="GO:0046872">
    <property type="term" value="F:metal ion binding"/>
    <property type="evidence" value="ECO:0007669"/>
    <property type="project" value="UniProtKB-KW"/>
</dbReference>
<dbReference type="Gene3D" id="3.40.50.1000">
    <property type="entry name" value="HAD superfamily/HAD-like"/>
    <property type="match status" value="1"/>
</dbReference>
<dbReference type="PANTHER" id="PTHR43434:SF23">
    <property type="entry name" value="PHOSPHOGLYCOLATE PHOSPHATASE"/>
    <property type="match status" value="1"/>
</dbReference>
<name>A0A136A121_9ALTE</name>
<reference evidence="6" key="1">
    <citation type="submission" date="2016-02" db="EMBL/GenBank/DDBJ databases">
        <authorList>
            <person name="Schultz-Johansen M."/>
            <person name="Glaring M.A."/>
            <person name="Bech P.K."/>
            <person name="Stougaard P."/>
        </authorList>
    </citation>
    <scope>NUCLEOTIDE SEQUENCE [LARGE SCALE GENOMIC DNA]</scope>
    <source>
        <strain evidence="6">S66</strain>
    </source>
</reference>
<dbReference type="Proteomes" id="UP000070299">
    <property type="component" value="Unassembled WGS sequence"/>
</dbReference>
<dbReference type="InterPro" id="IPR050155">
    <property type="entry name" value="HAD-like_hydrolase_sf"/>
</dbReference>
<dbReference type="GO" id="GO:0005829">
    <property type="term" value="C:cytosol"/>
    <property type="evidence" value="ECO:0007669"/>
    <property type="project" value="TreeGrafter"/>
</dbReference>
<dbReference type="STRING" id="1799789.AX660_12145"/>
<evidence type="ECO:0000256" key="2">
    <source>
        <dbReference type="ARBA" id="ARBA00022801"/>
    </source>
</evidence>
<evidence type="ECO:0000256" key="1">
    <source>
        <dbReference type="ARBA" id="ARBA00022723"/>
    </source>
</evidence>
<dbReference type="AlphaFoldDB" id="A0A136A121"/>
<organism evidence="5 6">
    <name type="scientific">Paraglaciecola hydrolytica</name>
    <dbReference type="NCBI Taxonomy" id="1799789"/>
    <lineage>
        <taxon>Bacteria</taxon>
        <taxon>Pseudomonadati</taxon>
        <taxon>Pseudomonadota</taxon>
        <taxon>Gammaproteobacteria</taxon>
        <taxon>Alteromonadales</taxon>
        <taxon>Alteromonadaceae</taxon>
        <taxon>Paraglaciecola</taxon>
    </lineage>
</organism>
<keyword evidence="1" id="KW-0479">Metal-binding</keyword>
<evidence type="ECO:0000256" key="4">
    <source>
        <dbReference type="ARBA" id="ARBA00023277"/>
    </source>
</evidence>
<dbReference type="GO" id="GO:0008967">
    <property type="term" value="F:phosphoglycolate phosphatase activity"/>
    <property type="evidence" value="ECO:0007669"/>
    <property type="project" value="TreeGrafter"/>
</dbReference>
<dbReference type="GO" id="GO:0006281">
    <property type="term" value="P:DNA repair"/>
    <property type="evidence" value="ECO:0007669"/>
    <property type="project" value="TreeGrafter"/>
</dbReference>
<dbReference type="InterPro" id="IPR036412">
    <property type="entry name" value="HAD-like_sf"/>
</dbReference>
<evidence type="ECO:0000313" key="6">
    <source>
        <dbReference type="Proteomes" id="UP000070299"/>
    </source>
</evidence>
<sequence length="218" mass="24167">MSGSFAGVLFDLDGTLLDTARDLGSALNSLLAQMQRPLIAYADYRKIASDGAKGMLELGFGDELKTLDFQNLHQKFLDYYATHICVDTCYFDGVEKLLTELNYKSIPWGIVTNKPGDLTTQLLTYFPLLAQCHVVVSGDTLAERKPHPLPLLYAAQKLNLEVNQLCYVGDALRDIQAAQAANITSVIAQYGYIEHLDQLSDWQADLHISQASDLLVYC</sequence>
<keyword evidence="2" id="KW-0378">Hydrolase</keyword>
<gene>
    <name evidence="5" type="ORF">AX660_12145</name>
</gene>
<dbReference type="SFLD" id="SFLDS00003">
    <property type="entry name" value="Haloacid_Dehalogenase"/>
    <property type="match status" value="1"/>
</dbReference>
<dbReference type="InterPro" id="IPR023214">
    <property type="entry name" value="HAD_sf"/>
</dbReference>
<keyword evidence="3" id="KW-0460">Magnesium</keyword>
<evidence type="ECO:0000256" key="3">
    <source>
        <dbReference type="ARBA" id="ARBA00022842"/>
    </source>
</evidence>
<dbReference type="Pfam" id="PF13419">
    <property type="entry name" value="HAD_2"/>
    <property type="match status" value="1"/>
</dbReference>
<evidence type="ECO:0000313" key="5">
    <source>
        <dbReference type="EMBL" id="KXI28931.1"/>
    </source>
</evidence>
<dbReference type="PRINTS" id="PR00413">
    <property type="entry name" value="HADHALOGNASE"/>
</dbReference>
<comment type="caution">
    <text evidence="5">The sequence shown here is derived from an EMBL/GenBank/DDBJ whole genome shotgun (WGS) entry which is preliminary data.</text>
</comment>
<dbReference type="Gene3D" id="1.10.150.240">
    <property type="entry name" value="Putative phosphatase, domain 2"/>
    <property type="match status" value="1"/>
</dbReference>
<accession>A0A136A121</accession>
<keyword evidence="6" id="KW-1185">Reference proteome</keyword>
<dbReference type="SUPFAM" id="SSF56784">
    <property type="entry name" value="HAD-like"/>
    <property type="match status" value="1"/>
</dbReference>
<dbReference type="PANTHER" id="PTHR43434">
    <property type="entry name" value="PHOSPHOGLYCOLATE PHOSPHATASE"/>
    <property type="match status" value="1"/>
</dbReference>
<dbReference type="OrthoDB" id="9776368at2"/>
<dbReference type="EMBL" id="LSNE01000005">
    <property type="protein sequence ID" value="KXI28931.1"/>
    <property type="molecule type" value="Genomic_DNA"/>
</dbReference>
<dbReference type="SFLD" id="SFLDG01135">
    <property type="entry name" value="C1.5.6:_HAD__Beta-PGM__Phospha"/>
    <property type="match status" value="1"/>
</dbReference>
<proteinExistence type="predicted"/>
<dbReference type="InterPro" id="IPR041492">
    <property type="entry name" value="HAD_2"/>
</dbReference>
<dbReference type="InterPro" id="IPR006439">
    <property type="entry name" value="HAD-SF_hydro_IA"/>
</dbReference>
<dbReference type="NCBIfam" id="TIGR01549">
    <property type="entry name" value="HAD-SF-IA-v1"/>
    <property type="match status" value="1"/>
</dbReference>